<accession>A0A061B5H1</accession>
<dbReference type="AlphaFoldDB" id="A0A061B5H1"/>
<feature type="compositionally biased region" description="Basic residues" evidence="6">
    <location>
        <begin position="377"/>
        <end position="386"/>
    </location>
</feature>
<evidence type="ECO:0000256" key="6">
    <source>
        <dbReference type="SAM" id="MobiDB-lite"/>
    </source>
</evidence>
<keyword evidence="5" id="KW-0539">Nucleus</keyword>
<evidence type="ECO:0000256" key="4">
    <source>
        <dbReference type="ARBA" id="ARBA00023163"/>
    </source>
</evidence>
<evidence type="ECO:0000256" key="5">
    <source>
        <dbReference type="ARBA" id="ARBA00023242"/>
    </source>
</evidence>
<keyword evidence="4" id="KW-0804">Transcription</keyword>
<comment type="subcellular location">
    <subcellularLocation>
        <location evidence="1">Nucleus</location>
    </subcellularLocation>
</comment>
<dbReference type="SUPFAM" id="SSF46785">
    <property type="entry name" value="Winged helix' DNA-binding domain"/>
    <property type="match status" value="1"/>
</dbReference>
<dbReference type="InterPro" id="IPR036388">
    <property type="entry name" value="WH-like_DNA-bd_sf"/>
</dbReference>
<feature type="compositionally biased region" description="Acidic residues" evidence="6">
    <location>
        <begin position="319"/>
        <end position="329"/>
    </location>
</feature>
<reference evidence="7" key="1">
    <citation type="journal article" date="2014" name="Genome Announc.">
        <title>Draft genome sequence of Rhodosporidium toruloides CECT1137, an oleaginous yeast of biotechnological interest.</title>
        <authorList>
            <person name="Morin N."/>
            <person name="Calcas X."/>
            <person name="Devillers H."/>
            <person name="Durrens P."/>
            <person name="Sherman D.J."/>
            <person name="Nicaud J.-M."/>
            <person name="Neuveglise C."/>
        </authorList>
    </citation>
    <scope>NUCLEOTIDE SEQUENCE</scope>
    <source>
        <strain evidence="7">CECT1137</strain>
    </source>
</reference>
<dbReference type="GO" id="GO:0006383">
    <property type="term" value="P:transcription by RNA polymerase III"/>
    <property type="evidence" value="ECO:0007669"/>
    <property type="project" value="InterPro"/>
</dbReference>
<evidence type="ECO:0000256" key="3">
    <source>
        <dbReference type="ARBA" id="ARBA00022478"/>
    </source>
</evidence>
<keyword evidence="3" id="KW-0240">DNA-directed RNA polymerase</keyword>
<dbReference type="InterPro" id="IPR016049">
    <property type="entry name" value="RNA_pol_Rpc34-like"/>
</dbReference>
<dbReference type="GO" id="GO:0005666">
    <property type="term" value="C:RNA polymerase III complex"/>
    <property type="evidence" value="ECO:0007669"/>
    <property type="project" value="InterPro"/>
</dbReference>
<dbReference type="GO" id="GO:0005654">
    <property type="term" value="C:nucleoplasm"/>
    <property type="evidence" value="ECO:0007669"/>
    <property type="project" value="UniProtKB-ARBA"/>
</dbReference>
<dbReference type="InterPro" id="IPR036390">
    <property type="entry name" value="WH_DNA-bd_sf"/>
</dbReference>
<dbReference type="FunFam" id="1.10.10.10:FF:000116">
    <property type="entry name" value="DNA-directed RNA polymerase III subunit RPC6"/>
    <property type="match status" value="1"/>
</dbReference>
<feature type="compositionally biased region" description="Basic residues" evidence="6">
    <location>
        <begin position="295"/>
        <end position="315"/>
    </location>
</feature>
<dbReference type="OrthoDB" id="613763at2759"/>
<proteinExistence type="inferred from homology"/>
<evidence type="ECO:0000313" key="7">
    <source>
        <dbReference type="EMBL" id="CDR42273.1"/>
    </source>
</evidence>
<evidence type="ECO:0000256" key="1">
    <source>
        <dbReference type="ARBA" id="ARBA00004123"/>
    </source>
</evidence>
<gene>
    <name evidence="7" type="ORF">RHTO0S_06e12112g</name>
</gene>
<name>A0A061B5H1_RHOTO</name>
<dbReference type="InterPro" id="IPR007832">
    <property type="entry name" value="RNA_pol_Rpc34"/>
</dbReference>
<dbReference type="EMBL" id="LK052941">
    <property type="protein sequence ID" value="CDR42273.1"/>
    <property type="molecule type" value="Genomic_DNA"/>
</dbReference>
<dbReference type="Pfam" id="PF05158">
    <property type="entry name" value="RNA_pol_Rpc34"/>
    <property type="match status" value="1"/>
</dbReference>
<dbReference type="GO" id="GO:0005737">
    <property type="term" value="C:cytoplasm"/>
    <property type="evidence" value="ECO:0007669"/>
    <property type="project" value="UniProtKB-ARBA"/>
</dbReference>
<feature type="compositionally biased region" description="Basic residues" evidence="6">
    <location>
        <begin position="334"/>
        <end position="354"/>
    </location>
</feature>
<feature type="region of interest" description="Disordered" evidence="6">
    <location>
        <begin position="287"/>
        <end position="449"/>
    </location>
</feature>
<feature type="compositionally biased region" description="Basic residues" evidence="6">
    <location>
        <begin position="400"/>
        <end position="411"/>
    </location>
</feature>
<evidence type="ECO:0000256" key="2">
    <source>
        <dbReference type="ARBA" id="ARBA00011038"/>
    </source>
</evidence>
<protein>
    <submittedName>
        <fullName evidence="7">RHTO0S06e12112g1_1</fullName>
    </submittedName>
</protein>
<sequence>MPPKASTSAAGGPGAAAGGNAKKLSPLELKLLNVGLSVRGGEISQQDLFAQCGLSVNQASGDAVNSLLRKGLAQMLRTPSGQILFRFMGKEEAKAMSSMDSEEKLVLDHIKEAGNMGIWSRTLNAKTGLPRATVEKALKVLEGRKTIKRVKSVKAPTRKIYMLAGIQPSVELTGGPWFTDNELDTELVEQLKKIVQKFLQQRSIPPSIQIHAPSADPSSSTSQTQKFRPIFPTTATPFLPSVDDVLTFITQLGATVVELHPEHVEALLDLMIYDGVVEKVLVQRNPTIPAPRDGKKGKANGKGKGKASASSKRKKGAESSDEDASDSDEGSSPKKGKGKKAIRQANGKAKRKRAKYDSDAESGADFSATEDEDDAKAKRKRKKKQKAGSDEEDEDDDAPRRKKRGKNKVKRSSSDSEQEDSDDERNGSASSASEDDVKVARRSGGQAEADEETHFVYRLVRPYAPVIGWTDMPCGRCPVEEFCSEPPRLRAASYRRPTQLAANPANPNKLASSVAAPAHAGQPTTRIELEGGIQGVGMLGGAGAAIGVSDAKWGELKGGVDYGVAPVNPVDCPYFKTYLDF</sequence>
<dbReference type="Gene3D" id="1.10.10.10">
    <property type="entry name" value="Winged helix-like DNA-binding domain superfamily/Winged helix DNA-binding domain"/>
    <property type="match status" value="1"/>
</dbReference>
<comment type="similarity">
    <text evidence="2">Belongs to the eukaryotic RPC34/RPC39 RNA polymerase subunit family.</text>
</comment>
<organism evidence="7">
    <name type="scientific">Rhodotorula toruloides</name>
    <name type="common">Yeast</name>
    <name type="synonym">Rhodosporidium toruloides</name>
    <dbReference type="NCBI Taxonomy" id="5286"/>
    <lineage>
        <taxon>Eukaryota</taxon>
        <taxon>Fungi</taxon>
        <taxon>Dikarya</taxon>
        <taxon>Basidiomycota</taxon>
        <taxon>Pucciniomycotina</taxon>
        <taxon>Microbotryomycetes</taxon>
        <taxon>Sporidiobolales</taxon>
        <taxon>Sporidiobolaceae</taxon>
        <taxon>Rhodotorula</taxon>
    </lineage>
</organism>
<dbReference type="PANTHER" id="PTHR12780">
    <property type="entry name" value="RNA POLYMERASE III DNA DIRECTED , 39KD SUBUNIT-RELATED"/>
    <property type="match status" value="1"/>
</dbReference>